<dbReference type="InterPro" id="IPR036412">
    <property type="entry name" value="HAD-like_sf"/>
</dbReference>
<dbReference type="GO" id="GO:0016887">
    <property type="term" value="F:ATP hydrolysis activity"/>
    <property type="evidence" value="ECO:0007669"/>
    <property type="project" value="InterPro"/>
</dbReference>
<dbReference type="SUPFAM" id="SSF56784">
    <property type="entry name" value="HAD-like"/>
    <property type="match status" value="2"/>
</dbReference>
<dbReference type="FunFam" id="3.40.50.1000:FF:000130">
    <property type="entry name" value="Phospholipid-transporting ATPase"/>
    <property type="match status" value="1"/>
</dbReference>
<feature type="compositionally biased region" description="Basic and acidic residues" evidence="7">
    <location>
        <begin position="449"/>
        <end position="458"/>
    </location>
</feature>
<feature type="region of interest" description="Disordered" evidence="7">
    <location>
        <begin position="1848"/>
        <end position="1884"/>
    </location>
</feature>
<dbReference type="GO" id="GO:0046872">
    <property type="term" value="F:metal ion binding"/>
    <property type="evidence" value="ECO:0007669"/>
    <property type="project" value="UniProtKB-KW"/>
</dbReference>
<dbReference type="Pfam" id="PF13246">
    <property type="entry name" value="Cation_ATPase"/>
    <property type="match status" value="1"/>
</dbReference>
<dbReference type="Gene3D" id="2.70.150.10">
    <property type="entry name" value="Calcium-transporting ATPase, cytoplasmic transduction domain A"/>
    <property type="match status" value="1"/>
</dbReference>
<feature type="compositionally biased region" description="Polar residues" evidence="7">
    <location>
        <begin position="459"/>
        <end position="469"/>
    </location>
</feature>
<feature type="compositionally biased region" description="Polar residues" evidence="7">
    <location>
        <begin position="1931"/>
        <end position="1945"/>
    </location>
</feature>
<dbReference type="InterPro" id="IPR023298">
    <property type="entry name" value="ATPase_P-typ_TM_dom_sf"/>
</dbReference>
<keyword evidence="2 8" id="KW-0812">Transmembrane</keyword>
<dbReference type="InterPro" id="IPR023299">
    <property type="entry name" value="ATPase_P-typ_cyto_dom_N"/>
</dbReference>
<dbReference type="PROSITE" id="PS00154">
    <property type="entry name" value="ATPASE_E1_E2"/>
    <property type="match status" value="1"/>
</dbReference>
<evidence type="ECO:0000256" key="1">
    <source>
        <dbReference type="ARBA" id="ARBA00004141"/>
    </source>
</evidence>
<dbReference type="SUPFAM" id="SSF81665">
    <property type="entry name" value="Calcium ATPase, transmembrane domain M"/>
    <property type="match status" value="1"/>
</dbReference>
<feature type="transmembrane region" description="Helical" evidence="8">
    <location>
        <begin position="1593"/>
        <end position="1611"/>
    </location>
</feature>
<feature type="compositionally biased region" description="Basic residues" evidence="7">
    <location>
        <begin position="1222"/>
        <end position="1265"/>
    </location>
</feature>
<sequence>MGNCCANKVACDTVRVVHPSTTVHFDEFGQPVNPNANYAVNVIRTTKYSIWTFLPLNLWEQFHRFANVYFVFILVLNFMPGIDAFAKEVAPIPVVLTLAAVAIKDAFEDFCRHLSDRRVNRRICKVFSIEKKCYVDEQWQHIRPGDFIRLHTNEMIPADVLLLHSSNVAGICHIETANLDGESNLKQREVVERHTCKQQFSPLNFIFPAEVEAPSAELYKFSGKIIRPDGFIPIRKHNVILRGCVLRNTDYVEGMVVYAGKETKAAMNNTGARFKRSKLERHINQDVIWCILILAVICFTGAIGSGVWQQNLPGDDVLFVALDRNASTSTPAFQGFLNFWRFIIIFQSIIPLPLYVSIEFIKMHQVWHMNNDLNLYDPIVDKRIEVRAFNILEDLGQIEYVFCDKTGTLTENKMKFKRASIHGVDYWTDPVISPLDHSNGLLPNGAKRGSVEDRKINHSDSTPQMNSLKNVVDRMSLLSPSESQRESSDTPGSSSSSSTDRKNAYVEDFILALAICNTAVVSATKNAASLFQIPTRRRGLRNLFRSSPNTNAANRPMISGTTSATSKRRRRKALSSKTDAEDSVSVKHALSLGSIFVRRHRRSPRTNDVVAAPQLELPHERDEISMTESPRPESTYDGLALAAANLPNADGPSHILTLQPTDPLNNPGEKSSADLQSKPVPLIAVLEPDSGSSIPLGEPDRLLESQLPSSTQSLPPVVRGLQLDLPTPRALHSTRPRELNVRWQITDDSILEGETNPIPIDSDLSSCTSVHSLTTLNCKTGPPHRTPPSLNTELAEDEGDTVRGSSTDVQIHELRPHSSRTLTVVAHDGVSYDLPVSEDFVPEAMDPSACPLSDNTLYGSYESESPDELSLVRAACQQGCKLLQRGVDFVLLWLPTDGLIALRVLHILPFDSVRKRMSILVRHPATNEAVLYTKGADTAILDRVRCHNTKELELLERTRAHVDEYSRAGLRTLVIAKRVIPEEELKVWSREYIVAETTAGESSQALGALMDRIETDFTLLGATGIEDRLQEGVPQTIEHLREAGMHVWVLTGDKQETAVNIAHSARLITDDHKLIFINANSKTRTTHLLTCHLHATLCGQTWPPRGVINDVMSDGPDLTDSSSVSSCSSSEMKNMNRDKHAGPDDQNHDDMMTYTNNRRVRLCDPPSVFEIEADPTATRHRRRIRRCASESRIHSRLYRHRGLLDENTGTGDAPAPDSSRLSRYRRGHRHRHRSRSRSHSRHRHSRDHSGIRKSHSHHPQHWRVHIRQRSRPFGGIRKSSLHEDTLQLALVIDGETLQYALDDDNKANFLRLSRFCSSVLCCRSTPAQKAAVVSLVKEGLKVQTLAIGDGANDVNMIQVANVGVGIGGQEGMQAVMASDFAISRFAFLERLVLVHGHLCYDKLAHTALYLFYKDAVYIFLLFWFQLFNGFSGSNAIDQLSQILFSITFTGLPSLLMGIWDNPIDSDTLMANPILYRAGIQGKSYRPWLFWINILDAVWQALIIFFIPYLFYADSSMTMWRYGVLQTNILVICSLLHAALVTRTWVIFHWVGLIASYLILWVFFTMIYHSVAVTGIQPESPYRVIFVAMHDGPFWLLTVVTTAVALLPRLMFITLKNTFNPSWDTVAGLLTKRYGRGKRLPLEPYIFGPFTTALLGSGPSPPRVSRTESIRSTPSHITPLEDSADTSNGAYGSRMSVVSVMDGTEPTEQTAQFMSRVGQLFTVSGRLLRGVPPSPTASPIHDNGSTPGMVMLNNSRSSPLSMVNLRASMSHMAVDSRRRRRRTHTIHHTQTPRHLRNLGLSLSNNFDDEAGRPANPVIWPAVNPSVRAHSLSTRHCSISRLRPSIVEARHQTQASSLPAYHPSDDGGAFPTNPFTPSGPNTSSSSRWMDQMYRTQWLDSSMNAPALGLFDPPPPYSLDDLPDPQGRYRRSISGPSVQTRFNDVQRPSSSLSSTSARSSTSESAR</sequence>
<evidence type="ECO:0000256" key="6">
    <source>
        <dbReference type="ARBA" id="ARBA00023136"/>
    </source>
</evidence>
<dbReference type="InterPro" id="IPR001757">
    <property type="entry name" value="P_typ_ATPase"/>
</dbReference>
<organism evidence="11 12">
    <name type="scientific">Fasciola hepatica</name>
    <name type="common">Liver fluke</name>
    <dbReference type="NCBI Taxonomy" id="6192"/>
    <lineage>
        <taxon>Eukaryota</taxon>
        <taxon>Metazoa</taxon>
        <taxon>Spiralia</taxon>
        <taxon>Lophotrochozoa</taxon>
        <taxon>Platyhelminthes</taxon>
        <taxon>Trematoda</taxon>
        <taxon>Digenea</taxon>
        <taxon>Plagiorchiida</taxon>
        <taxon>Echinostomata</taxon>
        <taxon>Echinostomatoidea</taxon>
        <taxon>Fasciolidae</taxon>
        <taxon>Fasciola</taxon>
    </lineage>
</organism>
<dbReference type="EMBL" id="JXXN02001384">
    <property type="protein sequence ID" value="THD24883.1"/>
    <property type="molecule type" value="Genomic_DNA"/>
</dbReference>
<dbReference type="Pfam" id="PF16209">
    <property type="entry name" value="PhoLip_ATPase_N"/>
    <property type="match status" value="1"/>
</dbReference>
<feature type="compositionally biased region" description="Basic and acidic residues" evidence="7">
    <location>
        <begin position="1134"/>
        <end position="1151"/>
    </location>
</feature>
<dbReference type="GO" id="GO:0045332">
    <property type="term" value="P:phospholipid translocation"/>
    <property type="evidence" value="ECO:0007669"/>
    <property type="project" value="TreeGrafter"/>
</dbReference>
<proteinExistence type="predicted"/>
<feature type="compositionally biased region" description="Low complexity" evidence="7">
    <location>
        <begin position="1946"/>
        <end position="1963"/>
    </location>
</feature>
<dbReference type="InterPro" id="IPR032630">
    <property type="entry name" value="P_typ_ATPase_c"/>
</dbReference>
<dbReference type="Gene3D" id="3.40.50.1000">
    <property type="entry name" value="HAD superfamily/HAD-like"/>
    <property type="match status" value="2"/>
</dbReference>
<evidence type="ECO:0000256" key="7">
    <source>
        <dbReference type="SAM" id="MobiDB-lite"/>
    </source>
</evidence>
<dbReference type="FunFam" id="2.70.150.10:FF:000054">
    <property type="entry name" value="Phospholipid-transporting ATPase"/>
    <property type="match status" value="1"/>
</dbReference>
<feature type="transmembrane region" description="Helical" evidence="8">
    <location>
        <begin position="1439"/>
        <end position="1459"/>
    </location>
</feature>
<feature type="domain" description="P-type ATPase N-terminal" evidence="9">
    <location>
        <begin position="33"/>
        <end position="87"/>
    </location>
</feature>
<keyword evidence="3" id="KW-0479">Metal-binding</keyword>
<feature type="region of interest" description="Disordered" evidence="7">
    <location>
        <begin position="1112"/>
        <end position="1151"/>
    </location>
</feature>
<feature type="domain" description="P-type ATPase C-terminal" evidence="10">
    <location>
        <begin position="1375"/>
        <end position="1621"/>
    </location>
</feature>
<name>A0A4E0RBL0_FASHE</name>
<feature type="region of interest" description="Disordered" evidence="7">
    <location>
        <begin position="1204"/>
        <end position="1265"/>
    </location>
</feature>
<dbReference type="GO" id="GO:0005524">
    <property type="term" value="F:ATP binding"/>
    <property type="evidence" value="ECO:0007669"/>
    <property type="project" value="InterPro"/>
</dbReference>
<feature type="compositionally biased region" description="Low complexity" evidence="7">
    <location>
        <begin position="1121"/>
        <end position="1130"/>
    </location>
</feature>
<evidence type="ECO:0000259" key="9">
    <source>
        <dbReference type="Pfam" id="PF16209"/>
    </source>
</evidence>
<evidence type="ECO:0000313" key="12">
    <source>
        <dbReference type="Proteomes" id="UP000230066"/>
    </source>
</evidence>
<dbReference type="NCBIfam" id="TIGR01494">
    <property type="entry name" value="ATPase_P-type"/>
    <property type="match status" value="1"/>
</dbReference>
<keyword evidence="12" id="KW-1185">Reference proteome</keyword>
<reference evidence="11" key="1">
    <citation type="submission" date="2019-03" db="EMBL/GenBank/DDBJ databases">
        <title>Improved annotation for the trematode Fasciola hepatica.</title>
        <authorList>
            <person name="Choi Y.-J."/>
            <person name="Martin J."/>
            <person name="Mitreva M."/>
        </authorList>
    </citation>
    <scope>NUCLEOTIDE SEQUENCE [LARGE SCALE GENOMIC DNA]</scope>
</reference>
<feature type="compositionally biased region" description="Low complexity" evidence="7">
    <location>
        <begin position="489"/>
        <end position="498"/>
    </location>
</feature>
<protein>
    <submittedName>
        <fullName evidence="11">Phospholipid-transporting ATPase</fullName>
    </submittedName>
</protein>
<keyword evidence="6 8" id="KW-0472">Membrane</keyword>
<dbReference type="PANTHER" id="PTHR24092:SF218">
    <property type="entry name" value="PHOSPHOLIPID-TRANSPORTING ATPASE"/>
    <property type="match status" value="1"/>
</dbReference>
<dbReference type="InterPro" id="IPR023214">
    <property type="entry name" value="HAD_sf"/>
</dbReference>
<dbReference type="GO" id="GO:0005886">
    <property type="term" value="C:plasma membrane"/>
    <property type="evidence" value="ECO:0007669"/>
    <property type="project" value="TreeGrafter"/>
</dbReference>
<feature type="region of interest" description="Disordered" evidence="7">
    <location>
        <begin position="443"/>
        <end position="500"/>
    </location>
</feature>
<evidence type="ECO:0000256" key="8">
    <source>
        <dbReference type="SAM" id="Phobius"/>
    </source>
</evidence>
<keyword evidence="4" id="KW-0460">Magnesium</keyword>
<evidence type="ECO:0000313" key="11">
    <source>
        <dbReference type="EMBL" id="THD24883.1"/>
    </source>
</evidence>
<feature type="compositionally biased region" description="Polar residues" evidence="7">
    <location>
        <begin position="1871"/>
        <end position="1884"/>
    </location>
</feature>
<dbReference type="Gene3D" id="3.40.1110.10">
    <property type="entry name" value="Calcium-transporting ATPase, cytoplasmic domain N"/>
    <property type="match status" value="1"/>
</dbReference>
<dbReference type="Pfam" id="PF16212">
    <property type="entry name" value="PhoLip_ATPase_C"/>
    <property type="match status" value="1"/>
</dbReference>
<evidence type="ECO:0000256" key="2">
    <source>
        <dbReference type="ARBA" id="ARBA00022692"/>
    </source>
</evidence>
<feature type="compositionally biased region" description="Polar residues" evidence="7">
    <location>
        <begin position="544"/>
        <end position="553"/>
    </location>
</feature>
<dbReference type="InterPro" id="IPR018303">
    <property type="entry name" value="ATPase_P-typ_P_site"/>
</dbReference>
<feature type="transmembrane region" description="Helical" evidence="8">
    <location>
        <begin position="339"/>
        <end position="361"/>
    </location>
</feature>
<feature type="region of interest" description="Disordered" evidence="7">
    <location>
        <begin position="602"/>
        <end position="676"/>
    </location>
</feature>
<evidence type="ECO:0000259" key="10">
    <source>
        <dbReference type="Pfam" id="PF16212"/>
    </source>
</evidence>
<evidence type="ECO:0000256" key="3">
    <source>
        <dbReference type="ARBA" id="ARBA00022723"/>
    </source>
</evidence>
<feature type="region of interest" description="Disordered" evidence="7">
    <location>
        <begin position="1903"/>
        <end position="1963"/>
    </location>
</feature>
<dbReference type="PANTHER" id="PTHR24092">
    <property type="entry name" value="PROBABLE PHOSPHOLIPID-TRANSPORTING ATPASE"/>
    <property type="match status" value="1"/>
</dbReference>
<accession>A0A4E0RBL0</accession>
<dbReference type="SUPFAM" id="SSF81653">
    <property type="entry name" value="Calcium ATPase, transduction domain A"/>
    <property type="match status" value="1"/>
</dbReference>
<evidence type="ECO:0000256" key="5">
    <source>
        <dbReference type="ARBA" id="ARBA00022989"/>
    </source>
</evidence>
<feature type="compositionally biased region" description="Low complexity" evidence="7">
    <location>
        <begin position="637"/>
        <end position="652"/>
    </location>
</feature>
<keyword evidence="5 8" id="KW-1133">Transmembrane helix</keyword>
<feature type="region of interest" description="Disordered" evidence="7">
    <location>
        <begin position="544"/>
        <end position="581"/>
    </location>
</feature>
<dbReference type="Proteomes" id="UP000230066">
    <property type="component" value="Unassembled WGS sequence"/>
</dbReference>
<dbReference type="InterPro" id="IPR008250">
    <property type="entry name" value="ATPase_P-typ_transduc_dom_A_sf"/>
</dbReference>
<evidence type="ECO:0000256" key="4">
    <source>
        <dbReference type="ARBA" id="ARBA00022842"/>
    </source>
</evidence>
<feature type="transmembrane region" description="Helical" evidence="8">
    <location>
        <begin position="287"/>
        <end position="308"/>
    </location>
</feature>
<dbReference type="GO" id="GO:0140326">
    <property type="term" value="F:ATPase-coupled intramembrane lipid transporter activity"/>
    <property type="evidence" value="ECO:0007669"/>
    <property type="project" value="TreeGrafter"/>
</dbReference>
<gene>
    <name evidence="11" type="ORF">D915_004292</name>
</gene>
<comment type="subcellular location">
    <subcellularLocation>
        <location evidence="1">Membrane</location>
        <topology evidence="1">Multi-pass membrane protein</topology>
    </subcellularLocation>
</comment>
<feature type="transmembrane region" description="Helical" evidence="8">
    <location>
        <begin position="1407"/>
        <end position="1427"/>
    </location>
</feature>
<dbReference type="SUPFAM" id="SSF81660">
    <property type="entry name" value="Metal cation-transporting ATPase, ATP-binding domain N"/>
    <property type="match status" value="1"/>
</dbReference>
<feature type="transmembrane region" description="Helical" evidence="8">
    <location>
        <begin position="1522"/>
        <end position="1540"/>
    </location>
</feature>
<dbReference type="InterPro" id="IPR032631">
    <property type="entry name" value="P-type_ATPase_N"/>
</dbReference>
<feature type="region of interest" description="Disordered" evidence="7">
    <location>
        <begin position="1657"/>
        <end position="1688"/>
    </location>
</feature>
<comment type="caution">
    <text evidence="11">The sequence shown here is derived from an EMBL/GenBank/DDBJ whole genome shotgun (WGS) entry which is preliminary data.</text>
</comment>
<feature type="transmembrane region" description="Helical" evidence="8">
    <location>
        <begin position="1487"/>
        <end position="1510"/>
    </location>
</feature>
<feature type="transmembrane region" description="Helical" evidence="8">
    <location>
        <begin position="1546"/>
        <end position="1572"/>
    </location>
</feature>